<protein>
    <submittedName>
        <fullName evidence="3">Fumarylacetoacetate hydrolase</fullName>
    </submittedName>
</protein>
<dbReference type="OrthoDB" id="9775905at2"/>
<keyword evidence="3" id="KW-0378">Hydrolase</keyword>
<evidence type="ECO:0000259" key="2">
    <source>
        <dbReference type="Pfam" id="PF18288"/>
    </source>
</evidence>
<keyword evidence="4" id="KW-1185">Reference proteome</keyword>
<sequence>MKLATLDDGTRDGQLAVVSRDLRTAHVADGIAPSLRAALDDWAFIAPQLDALYRQLNEGKARRPFDFDPARCMAPLPRASGRVSAATYLHRHELERRAAGAELPAAWRDMPQLAWAASDGFLGPRQELVLAREEWGIDFGAELVVVSGDVAQGATPDEANGQIRLLLLANDVTLQNLVADERAAGLGPLHAKPATAFAPVAVTPDELGEAWRGGKAALPLRVVWNGNPVGTLEAGEDMAFNFPQLLAALAGSRKVAAGTIVGAGVVANRATRRHTPGYASIAMQRWQEIIDGGEAVTQYLRFGDTVRIEMLDENGKSLFGAIEQMLKHPDPA</sequence>
<gene>
    <name evidence="3" type="ORF">DIR46_19135</name>
</gene>
<proteinExistence type="predicted"/>
<dbReference type="InterPro" id="IPR036663">
    <property type="entry name" value="Fumarylacetoacetase_C_sf"/>
</dbReference>
<dbReference type="EMBL" id="CP029343">
    <property type="protein sequence ID" value="AWL06336.1"/>
    <property type="molecule type" value="Genomic_DNA"/>
</dbReference>
<dbReference type="GO" id="GO:0016787">
    <property type="term" value="F:hydrolase activity"/>
    <property type="evidence" value="ECO:0007669"/>
    <property type="project" value="UniProtKB-KW"/>
</dbReference>
<evidence type="ECO:0000259" key="1">
    <source>
        <dbReference type="Pfam" id="PF01557"/>
    </source>
</evidence>
<organism evidence="3 4">
    <name type="scientific">Massilia oculi</name>
    <dbReference type="NCBI Taxonomy" id="945844"/>
    <lineage>
        <taxon>Bacteria</taxon>
        <taxon>Pseudomonadati</taxon>
        <taxon>Pseudomonadota</taxon>
        <taxon>Betaproteobacteria</taxon>
        <taxon>Burkholderiales</taxon>
        <taxon>Oxalobacteraceae</taxon>
        <taxon>Telluria group</taxon>
        <taxon>Massilia</taxon>
    </lineage>
</organism>
<dbReference type="InterPro" id="IPR041072">
    <property type="entry name" value="FAA_hydro_N"/>
</dbReference>
<dbReference type="Pfam" id="PF18288">
    <property type="entry name" value="FAA_hydro_N_2"/>
    <property type="match status" value="1"/>
</dbReference>
<name>A0A2S2DNB8_9BURK</name>
<accession>A0A2S2DNB8</accession>
<dbReference type="Pfam" id="PF01557">
    <property type="entry name" value="FAA_hydrolase"/>
    <property type="match status" value="1"/>
</dbReference>
<dbReference type="Gene3D" id="3.90.850.10">
    <property type="entry name" value="Fumarylacetoacetase-like, C-terminal domain"/>
    <property type="match status" value="1"/>
</dbReference>
<dbReference type="KEGG" id="mtim:DIR46_19135"/>
<feature type="domain" description="Fumarylacetoacetase-like C-terminal" evidence="1">
    <location>
        <begin position="98"/>
        <end position="313"/>
    </location>
</feature>
<dbReference type="AlphaFoldDB" id="A0A2S2DNB8"/>
<dbReference type="RefSeq" id="WP_109346654.1">
    <property type="nucleotide sequence ID" value="NZ_CP029343.1"/>
</dbReference>
<dbReference type="SUPFAM" id="SSF56529">
    <property type="entry name" value="FAH"/>
    <property type="match status" value="1"/>
</dbReference>
<evidence type="ECO:0000313" key="4">
    <source>
        <dbReference type="Proteomes" id="UP000245820"/>
    </source>
</evidence>
<dbReference type="PANTHER" id="PTHR43211:SF1">
    <property type="entry name" value="BLL6422 PROTEIN"/>
    <property type="match status" value="1"/>
</dbReference>
<dbReference type="InterPro" id="IPR011234">
    <property type="entry name" value="Fumarylacetoacetase-like_C"/>
</dbReference>
<reference evidence="3 4" key="1">
    <citation type="submission" date="2018-05" db="EMBL/GenBank/DDBJ databases">
        <title>Complete genome sequence of Massilia oculi sp. nov. CCUG 43427T (=DSM 26321T), the type strain of M. oculi, and comparison with genome sequences of other Massilia strains.</title>
        <authorList>
            <person name="Zhu B."/>
        </authorList>
    </citation>
    <scope>NUCLEOTIDE SEQUENCE [LARGE SCALE GENOMIC DNA]</scope>
    <source>
        <strain evidence="3 4">CCUG 43427</strain>
    </source>
</reference>
<feature type="domain" description="Fumarylacetoacetase N-terminal" evidence="2">
    <location>
        <begin position="1"/>
        <end position="78"/>
    </location>
</feature>
<dbReference type="Proteomes" id="UP000245820">
    <property type="component" value="Chromosome"/>
</dbReference>
<evidence type="ECO:0000313" key="3">
    <source>
        <dbReference type="EMBL" id="AWL06336.1"/>
    </source>
</evidence>
<dbReference type="PANTHER" id="PTHR43211">
    <property type="entry name" value="FUMARYLACETOACETATE HYDROLASE"/>
    <property type="match status" value="1"/>
</dbReference>